<keyword evidence="4" id="KW-1185">Reference proteome</keyword>
<dbReference type="RefSeq" id="WP_171684514.1">
    <property type="nucleotide sequence ID" value="NZ_WHNZ01000039.1"/>
</dbReference>
<dbReference type="Proteomes" id="UP000618579">
    <property type="component" value="Unassembled WGS sequence"/>
</dbReference>
<feature type="chain" id="PRO_5045421935" description="Tissue inhibitor of metalloproteinase" evidence="2">
    <location>
        <begin position="24"/>
        <end position="176"/>
    </location>
</feature>
<protein>
    <recommendedName>
        <fullName evidence="5">Tissue inhibitor of metalloproteinase</fullName>
    </recommendedName>
</protein>
<comment type="caution">
    <text evidence="3">The sequence shown here is derived from an EMBL/GenBank/DDBJ whole genome shotgun (WGS) entry which is preliminary data.</text>
</comment>
<sequence length="176" mass="19591">MKIRMLMICFVVWAALVPADASALSCAGPPSVEKSYELYDAVIVANVDDVVRKRNSMELKLTVLTSFKGIEERNLTVAEDLTWGTSERGKPYLFFLKKKDGGWENPLCSPTKMAGDASQELIFLKDKEIPLKAFEEPKANESAPMLWVVPVTLMCLLSALVYGGVRFGKRRKGKND</sequence>
<keyword evidence="1" id="KW-0812">Transmembrane</keyword>
<feature type="transmembrane region" description="Helical" evidence="1">
    <location>
        <begin position="145"/>
        <end position="165"/>
    </location>
</feature>
<keyword evidence="1" id="KW-0472">Membrane</keyword>
<dbReference type="EMBL" id="WHNZ01000039">
    <property type="protein sequence ID" value="NOV01698.1"/>
    <property type="molecule type" value="Genomic_DNA"/>
</dbReference>
<evidence type="ECO:0000313" key="3">
    <source>
        <dbReference type="EMBL" id="NOV01698.1"/>
    </source>
</evidence>
<feature type="signal peptide" evidence="2">
    <location>
        <begin position="1"/>
        <end position="23"/>
    </location>
</feature>
<accession>A0ABX1ZS62</accession>
<evidence type="ECO:0008006" key="5">
    <source>
        <dbReference type="Google" id="ProtNLM"/>
    </source>
</evidence>
<evidence type="ECO:0000256" key="1">
    <source>
        <dbReference type="SAM" id="Phobius"/>
    </source>
</evidence>
<proteinExistence type="predicted"/>
<name>A0ABX1ZS62_9BACL</name>
<evidence type="ECO:0000256" key="2">
    <source>
        <dbReference type="SAM" id="SignalP"/>
    </source>
</evidence>
<organism evidence="3 4">
    <name type="scientific">Paenibacillus planticolens</name>
    <dbReference type="NCBI Taxonomy" id="2654976"/>
    <lineage>
        <taxon>Bacteria</taxon>
        <taxon>Bacillati</taxon>
        <taxon>Bacillota</taxon>
        <taxon>Bacilli</taxon>
        <taxon>Bacillales</taxon>
        <taxon>Paenibacillaceae</taxon>
        <taxon>Paenibacillus</taxon>
    </lineage>
</organism>
<keyword evidence="2" id="KW-0732">Signal</keyword>
<evidence type="ECO:0000313" key="4">
    <source>
        <dbReference type="Proteomes" id="UP000618579"/>
    </source>
</evidence>
<gene>
    <name evidence="3" type="ORF">GC097_16910</name>
</gene>
<keyword evidence="1" id="KW-1133">Transmembrane helix</keyword>
<reference evidence="3 4" key="1">
    <citation type="submission" date="2019-10" db="EMBL/GenBank/DDBJ databases">
        <title>Description of Paenibacillus pedi sp. nov.</title>
        <authorList>
            <person name="Carlier A."/>
            <person name="Qi S."/>
        </authorList>
    </citation>
    <scope>NUCLEOTIDE SEQUENCE [LARGE SCALE GENOMIC DNA]</scope>
    <source>
        <strain evidence="3 4">LMG 31457</strain>
    </source>
</reference>